<feature type="transmembrane region" description="Helical" evidence="8">
    <location>
        <begin position="178"/>
        <end position="207"/>
    </location>
</feature>
<sequence length="508" mass="56009">MPRLSSSLVVSSSVSQAAARLRAWAGRRVVLDGGGVALLMAVYGLVWVLLYALTTLSPPVDNVEQLVWLRSMEWGYFKHPPLPTWILGAVATVFDATPELTYLLGALATLASLALYWHLLRGLRGARYATLGLLAAMGITLYCGRIYYYNHNVLLMLWVALAAWLSWRLAVRPSLGTWALLGLVAGLGMLTKYQFVLALAVVGLWWLRLQGWRQAVHRNGALLAALVAALVFAPHLYWLVSHEWMPLAYAKSSALGHDLRGTQRLLHGLQFALDWLLNRSLPAWLVLGGAWWWARRQPAAAVQAGAEAGVPVLLARQFLLLWGVVPLVLMLLMAWLGGSKLHLHWGTAFMLWTVPAVMECVGARAPWSALRTVRAAWLVFALVQALVMAQAWMASPKGVRGYKADHTDFFPSERVAASIDRQAQALLDGPVDVISGPQELASVIAVRLPSKPRVLVDGRLEFSPWIRSEELPGLRVIEVFYASSSLPPGAYQAEGHVAWRPWKDLASK</sequence>
<evidence type="ECO:0000256" key="4">
    <source>
        <dbReference type="ARBA" id="ARBA00022679"/>
    </source>
</evidence>
<dbReference type="Pfam" id="PF13231">
    <property type="entry name" value="PMT_2"/>
    <property type="match status" value="1"/>
</dbReference>
<keyword evidence="4 10" id="KW-0808">Transferase</keyword>
<keyword evidence="7 8" id="KW-0472">Membrane</keyword>
<dbReference type="STRING" id="343013.SAMN04489707_106112"/>
<dbReference type="InterPro" id="IPR050297">
    <property type="entry name" value="LipidA_mod_glycosyltrf_83"/>
</dbReference>
<gene>
    <name evidence="10" type="ORF">SAMN04489707_106112</name>
</gene>
<feature type="domain" description="Glycosyltransferase RgtA/B/C/D-like" evidence="9">
    <location>
        <begin position="78"/>
        <end position="238"/>
    </location>
</feature>
<dbReference type="OrthoDB" id="8933800at2"/>
<evidence type="ECO:0000256" key="1">
    <source>
        <dbReference type="ARBA" id="ARBA00004651"/>
    </source>
</evidence>
<evidence type="ECO:0000256" key="5">
    <source>
        <dbReference type="ARBA" id="ARBA00022692"/>
    </source>
</evidence>
<feature type="transmembrane region" description="Helical" evidence="8">
    <location>
        <begin position="33"/>
        <end position="53"/>
    </location>
</feature>
<dbReference type="PANTHER" id="PTHR33908:SF11">
    <property type="entry name" value="MEMBRANE PROTEIN"/>
    <property type="match status" value="1"/>
</dbReference>
<dbReference type="AlphaFoldDB" id="A0A1I7KNQ6"/>
<keyword evidence="3" id="KW-0328">Glycosyltransferase</keyword>
<accession>A0A1I7KNQ6</accession>
<feature type="transmembrane region" description="Helical" evidence="8">
    <location>
        <begin position="375"/>
        <end position="393"/>
    </location>
</feature>
<reference evidence="10 11" key="1">
    <citation type="submission" date="2016-10" db="EMBL/GenBank/DDBJ databases">
        <authorList>
            <person name="de Groot N.N."/>
        </authorList>
    </citation>
    <scope>NUCLEOTIDE SEQUENCE [LARGE SCALE GENOMIC DNA]</scope>
    <source>
        <strain evidence="10 11">R-24608</strain>
    </source>
</reference>
<comment type="subcellular location">
    <subcellularLocation>
        <location evidence="1">Cell membrane</location>
        <topology evidence="1">Multi-pass membrane protein</topology>
    </subcellularLocation>
</comment>
<keyword evidence="2" id="KW-1003">Cell membrane</keyword>
<dbReference type="InterPro" id="IPR038731">
    <property type="entry name" value="RgtA/B/C-like"/>
</dbReference>
<evidence type="ECO:0000256" key="2">
    <source>
        <dbReference type="ARBA" id="ARBA00022475"/>
    </source>
</evidence>
<feature type="transmembrane region" description="Helical" evidence="8">
    <location>
        <begin position="100"/>
        <end position="119"/>
    </location>
</feature>
<feature type="transmembrane region" description="Helical" evidence="8">
    <location>
        <begin position="343"/>
        <end position="363"/>
    </location>
</feature>
<keyword evidence="11" id="KW-1185">Reference proteome</keyword>
<dbReference type="GO" id="GO:0016763">
    <property type="term" value="F:pentosyltransferase activity"/>
    <property type="evidence" value="ECO:0007669"/>
    <property type="project" value="TreeGrafter"/>
</dbReference>
<dbReference type="EMBL" id="FPBX01000061">
    <property type="protein sequence ID" value="SFU99072.1"/>
    <property type="molecule type" value="Genomic_DNA"/>
</dbReference>
<keyword evidence="5 8" id="KW-0812">Transmembrane</keyword>
<keyword evidence="6 8" id="KW-1133">Transmembrane helix</keyword>
<evidence type="ECO:0000256" key="6">
    <source>
        <dbReference type="ARBA" id="ARBA00022989"/>
    </source>
</evidence>
<organism evidence="10 11">
    <name type="scientific">Paenacidovorax caeni</name>
    <dbReference type="NCBI Taxonomy" id="343013"/>
    <lineage>
        <taxon>Bacteria</taxon>
        <taxon>Pseudomonadati</taxon>
        <taxon>Pseudomonadota</taxon>
        <taxon>Betaproteobacteria</taxon>
        <taxon>Burkholderiales</taxon>
        <taxon>Comamonadaceae</taxon>
        <taxon>Paenacidovorax</taxon>
    </lineage>
</organism>
<proteinExistence type="predicted"/>
<feature type="transmembrane region" description="Helical" evidence="8">
    <location>
        <begin position="318"/>
        <end position="337"/>
    </location>
</feature>
<evidence type="ECO:0000259" key="9">
    <source>
        <dbReference type="Pfam" id="PF13231"/>
    </source>
</evidence>
<dbReference type="GO" id="GO:0005886">
    <property type="term" value="C:plasma membrane"/>
    <property type="evidence" value="ECO:0007669"/>
    <property type="project" value="UniProtKB-SubCell"/>
</dbReference>
<evidence type="ECO:0000313" key="11">
    <source>
        <dbReference type="Proteomes" id="UP000183656"/>
    </source>
</evidence>
<evidence type="ECO:0000256" key="8">
    <source>
        <dbReference type="SAM" id="Phobius"/>
    </source>
</evidence>
<feature type="transmembrane region" description="Helical" evidence="8">
    <location>
        <begin position="153"/>
        <end position="171"/>
    </location>
</feature>
<dbReference type="GO" id="GO:0009103">
    <property type="term" value="P:lipopolysaccharide biosynthetic process"/>
    <property type="evidence" value="ECO:0007669"/>
    <property type="project" value="UniProtKB-ARBA"/>
</dbReference>
<name>A0A1I7KNQ6_9BURK</name>
<evidence type="ECO:0000313" key="10">
    <source>
        <dbReference type="EMBL" id="SFU99072.1"/>
    </source>
</evidence>
<protein>
    <submittedName>
        <fullName evidence="10">4-amino-4-deoxy-L-arabinose transferase</fullName>
    </submittedName>
</protein>
<evidence type="ECO:0000256" key="3">
    <source>
        <dbReference type="ARBA" id="ARBA00022676"/>
    </source>
</evidence>
<dbReference type="Proteomes" id="UP000183656">
    <property type="component" value="Unassembled WGS sequence"/>
</dbReference>
<dbReference type="PANTHER" id="PTHR33908">
    <property type="entry name" value="MANNOSYLTRANSFERASE YKCB-RELATED"/>
    <property type="match status" value="1"/>
</dbReference>
<evidence type="ECO:0000256" key="7">
    <source>
        <dbReference type="ARBA" id="ARBA00023136"/>
    </source>
</evidence>
<feature type="transmembrane region" description="Helical" evidence="8">
    <location>
        <begin position="219"/>
        <end position="240"/>
    </location>
</feature>